<dbReference type="OrthoDB" id="1600564at2759"/>
<keyword evidence="8" id="KW-1185">Reference proteome</keyword>
<sequence length="392" mass="42788">MPSSISLFLTFCVLVSTANPVLGSYKSIFSFGDSLADTGNSLYSGQYTPAAQLPYGETYFHQATGRASDGRLVIDFIAQSLGLPLLPPYLGKNSGKDLQQGVNFAVGGATALDVSFFDDKQIAYSTKYTLGVQLGWFQKLLPSLCNSSSDGCRRFFNTSLFVVGEIGGNDYNYAFMDGRSSTEVRTFVPKVIDAISSAIKVLINEGAVAFMVPGNLPIGCSTMYLGLYPNSKKADYDNSGCIKWLNDFSIYHNSLLQKELDVLRELYPNTNIMYADYYNAAMKFYQSPDSLGFKGGALTACCGGGLSRCCNDPSTYVNWDGIHFTEAAYKVIAIALLLDHQQSFPDARNISEASPYKPQASDGLPPNSAGASTTFFFIWTFLILSFFCSLFR</sequence>
<keyword evidence="5" id="KW-1133">Transmembrane helix</keyword>
<dbReference type="Proteomes" id="UP000316621">
    <property type="component" value="Chromosome 4"/>
</dbReference>
<feature type="chain" id="PRO_5021472109" evidence="6">
    <location>
        <begin position="24"/>
        <end position="392"/>
    </location>
</feature>
<evidence type="ECO:0000256" key="2">
    <source>
        <dbReference type="ARBA" id="ARBA00022729"/>
    </source>
</evidence>
<organism evidence="7 8">
    <name type="scientific">Papaver somniferum</name>
    <name type="common">Opium poppy</name>
    <dbReference type="NCBI Taxonomy" id="3469"/>
    <lineage>
        <taxon>Eukaryota</taxon>
        <taxon>Viridiplantae</taxon>
        <taxon>Streptophyta</taxon>
        <taxon>Embryophyta</taxon>
        <taxon>Tracheophyta</taxon>
        <taxon>Spermatophyta</taxon>
        <taxon>Magnoliopsida</taxon>
        <taxon>Ranunculales</taxon>
        <taxon>Papaveraceae</taxon>
        <taxon>Papaveroideae</taxon>
        <taxon>Papaver</taxon>
    </lineage>
</organism>
<evidence type="ECO:0000313" key="7">
    <source>
        <dbReference type="EMBL" id="RZC59467.1"/>
    </source>
</evidence>
<keyword evidence="3" id="KW-0378">Hydrolase</keyword>
<dbReference type="PANTHER" id="PTHR22835:SF683">
    <property type="entry name" value="OS05G0506800 PROTEIN"/>
    <property type="match status" value="1"/>
</dbReference>
<dbReference type="OMA" id="WFKSVLN"/>
<protein>
    <submittedName>
        <fullName evidence="7">Uncharacterized protein</fullName>
    </submittedName>
</protein>
<reference evidence="7 8" key="1">
    <citation type="journal article" date="2018" name="Science">
        <title>The opium poppy genome and morphinan production.</title>
        <authorList>
            <person name="Guo L."/>
            <person name="Winzer T."/>
            <person name="Yang X."/>
            <person name="Li Y."/>
            <person name="Ning Z."/>
            <person name="He Z."/>
            <person name="Teodor R."/>
            <person name="Lu Y."/>
            <person name="Bowser T.A."/>
            <person name="Graham I.A."/>
            <person name="Ye K."/>
        </authorList>
    </citation>
    <scope>NUCLEOTIDE SEQUENCE [LARGE SCALE GENOMIC DNA]</scope>
    <source>
        <strain evidence="8">cv. HN1</strain>
        <tissue evidence="7">Leaves</tissue>
    </source>
</reference>
<dbReference type="AlphaFoldDB" id="A0A4Y7JF76"/>
<name>A0A4Y7JF76_PAPSO</name>
<keyword evidence="5" id="KW-0812">Transmembrane</keyword>
<evidence type="ECO:0000256" key="5">
    <source>
        <dbReference type="SAM" id="Phobius"/>
    </source>
</evidence>
<dbReference type="Gene3D" id="3.40.50.1110">
    <property type="entry name" value="SGNH hydrolase"/>
    <property type="match status" value="1"/>
</dbReference>
<accession>A0A4Y7JF76</accession>
<evidence type="ECO:0000256" key="6">
    <source>
        <dbReference type="SAM" id="SignalP"/>
    </source>
</evidence>
<gene>
    <name evidence="7" type="ORF">C5167_006771</name>
</gene>
<evidence type="ECO:0000256" key="3">
    <source>
        <dbReference type="ARBA" id="ARBA00022801"/>
    </source>
</evidence>
<dbReference type="SUPFAM" id="SSF52266">
    <property type="entry name" value="SGNH hydrolase"/>
    <property type="match status" value="1"/>
</dbReference>
<evidence type="ECO:0000256" key="4">
    <source>
        <dbReference type="ARBA" id="ARBA00023180"/>
    </source>
</evidence>
<dbReference type="Gramene" id="RZC59467">
    <property type="protein sequence ID" value="RZC59467"/>
    <property type="gene ID" value="C5167_006771"/>
</dbReference>
<dbReference type="EMBL" id="CM010718">
    <property type="protein sequence ID" value="RZC59467.1"/>
    <property type="molecule type" value="Genomic_DNA"/>
</dbReference>
<comment type="similarity">
    <text evidence="1">Belongs to the 'GDSL' lipolytic enzyme family.</text>
</comment>
<dbReference type="CDD" id="cd01837">
    <property type="entry name" value="SGNH_plant_lipase_like"/>
    <property type="match status" value="1"/>
</dbReference>
<evidence type="ECO:0000256" key="1">
    <source>
        <dbReference type="ARBA" id="ARBA00008668"/>
    </source>
</evidence>
<dbReference type="InterPro" id="IPR001087">
    <property type="entry name" value="GDSL"/>
</dbReference>
<dbReference type="PANTHER" id="PTHR22835">
    <property type="entry name" value="ZINC FINGER FYVE DOMAIN CONTAINING PROTEIN"/>
    <property type="match status" value="1"/>
</dbReference>
<dbReference type="InterPro" id="IPR035669">
    <property type="entry name" value="SGNH_plant_lipase-like"/>
</dbReference>
<keyword evidence="4" id="KW-0325">Glycoprotein</keyword>
<evidence type="ECO:0000313" key="8">
    <source>
        <dbReference type="Proteomes" id="UP000316621"/>
    </source>
</evidence>
<keyword evidence="5" id="KW-0472">Membrane</keyword>
<dbReference type="InterPro" id="IPR036514">
    <property type="entry name" value="SGNH_hydro_sf"/>
</dbReference>
<feature type="transmembrane region" description="Helical" evidence="5">
    <location>
        <begin position="369"/>
        <end position="391"/>
    </location>
</feature>
<dbReference type="GO" id="GO:0016788">
    <property type="term" value="F:hydrolase activity, acting on ester bonds"/>
    <property type="evidence" value="ECO:0007669"/>
    <property type="project" value="InterPro"/>
</dbReference>
<feature type="signal peptide" evidence="6">
    <location>
        <begin position="1"/>
        <end position="23"/>
    </location>
</feature>
<keyword evidence="2 6" id="KW-0732">Signal</keyword>
<dbReference type="Pfam" id="PF00657">
    <property type="entry name" value="Lipase_GDSL"/>
    <property type="match status" value="1"/>
</dbReference>
<proteinExistence type="inferred from homology"/>
<dbReference type="STRING" id="3469.A0A4Y7JF76"/>